<dbReference type="EMBL" id="JAULSO010000001">
    <property type="protein sequence ID" value="KAK3695126.1"/>
    <property type="molecule type" value="Genomic_DNA"/>
</dbReference>
<evidence type="ECO:0000313" key="2">
    <source>
        <dbReference type="EMBL" id="KAK3695126.1"/>
    </source>
</evidence>
<accession>A0AAE1CHR9</accession>
<name>A0AAE1CHR9_9PEZI</name>
<evidence type="ECO:0000256" key="1">
    <source>
        <dbReference type="SAM" id="MobiDB-lite"/>
    </source>
</evidence>
<dbReference type="AlphaFoldDB" id="A0AAE1CHR9"/>
<proteinExistence type="predicted"/>
<comment type="caution">
    <text evidence="2">The sequence shown here is derived from an EMBL/GenBank/DDBJ whole genome shotgun (WGS) entry which is preliminary data.</text>
</comment>
<keyword evidence="3" id="KW-1185">Reference proteome</keyword>
<sequence length="142" mass="15638">MQTRQAHCWLLAYYTTWHTSLLGLARQNQELSKSATVVQHTIKTIVQSNCLNPISNLAFSWHLFDAIIGFASSAHCAPCRGLSCSSIRPGNQAPTAATAPNRRTCRSSIQNTPIVNRRPGCWKSRQGISTGRQGISRSNLDD</sequence>
<organism evidence="2 3">
    <name type="scientific">Podospora appendiculata</name>
    <dbReference type="NCBI Taxonomy" id="314037"/>
    <lineage>
        <taxon>Eukaryota</taxon>
        <taxon>Fungi</taxon>
        <taxon>Dikarya</taxon>
        <taxon>Ascomycota</taxon>
        <taxon>Pezizomycotina</taxon>
        <taxon>Sordariomycetes</taxon>
        <taxon>Sordariomycetidae</taxon>
        <taxon>Sordariales</taxon>
        <taxon>Podosporaceae</taxon>
        <taxon>Podospora</taxon>
    </lineage>
</organism>
<reference evidence="2" key="2">
    <citation type="submission" date="2023-06" db="EMBL/GenBank/DDBJ databases">
        <authorList>
            <consortium name="Lawrence Berkeley National Laboratory"/>
            <person name="Haridas S."/>
            <person name="Hensen N."/>
            <person name="Bonometti L."/>
            <person name="Westerberg I."/>
            <person name="Brannstrom I.O."/>
            <person name="Guillou S."/>
            <person name="Cros-Aarteil S."/>
            <person name="Calhoun S."/>
            <person name="Kuo A."/>
            <person name="Mondo S."/>
            <person name="Pangilinan J."/>
            <person name="Riley R."/>
            <person name="Labutti K."/>
            <person name="Andreopoulos B."/>
            <person name="Lipzen A."/>
            <person name="Chen C."/>
            <person name="Yanf M."/>
            <person name="Daum C."/>
            <person name="Ng V."/>
            <person name="Clum A."/>
            <person name="Steindorff A."/>
            <person name="Ohm R."/>
            <person name="Martin F."/>
            <person name="Silar P."/>
            <person name="Natvig D."/>
            <person name="Lalanne C."/>
            <person name="Gautier V."/>
            <person name="Ament-Velasquez S.L."/>
            <person name="Kruys A."/>
            <person name="Hutchinson M.I."/>
            <person name="Powell A.J."/>
            <person name="Barry K."/>
            <person name="Miller A.N."/>
            <person name="Grigoriev I.V."/>
            <person name="Debuchy R."/>
            <person name="Gladieux P."/>
            <person name="Thoren M.H."/>
            <person name="Johannesson H."/>
        </authorList>
    </citation>
    <scope>NUCLEOTIDE SEQUENCE</scope>
    <source>
        <strain evidence="2">CBS 314.62</strain>
    </source>
</reference>
<protein>
    <submittedName>
        <fullName evidence="2">Uncharacterized protein</fullName>
    </submittedName>
</protein>
<dbReference type="Proteomes" id="UP001270362">
    <property type="component" value="Unassembled WGS sequence"/>
</dbReference>
<gene>
    <name evidence="2" type="ORF">B0T22DRAFT_94390</name>
</gene>
<feature type="compositionally biased region" description="Polar residues" evidence="1">
    <location>
        <begin position="126"/>
        <end position="142"/>
    </location>
</feature>
<evidence type="ECO:0000313" key="3">
    <source>
        <dbReference type="Proteomes" id="UP001270362"/>
    </source>
</evidence>
<reference evidence="2" key="1">
    <citation type="journal article" date="2023" name="Mol. Phylogenet. Evol.">
        <title>Genome-scale phylogeny and comparative genomics of the fungal order Sordariales.</title>
        <authorList>
            <person name="Hensen N."/>
            <person name="Bonometti L."/>
            <person name="Westerberg I."/>
            <person name="Brannstrom I.O."/>
            <person name="Guillou S."/>
            <person name="Cros-Aarteil S."/>
            <person name="Calhoun S."/>
            <person name="Haridas S."/>
            <person name="Kuo A."/>
            <person name="Mondo S."/>
            <person name="Pangilinan J."/>
            <person name="Riley R."/>
            <person name="LaButti K."/>
            <person name="Andreopoulos B."/>
            <person name="Lipzen A."/>
            <person name="Chen C."/>
            <person name="Yan M."/>
            <person name="Daum C."/>
            <person name="Ng V."/>
            <person name="Clum A."/>
            <person name="Steindorff A."/>
            <person name="Ohm R.A."/>
            <person name="Martin F."/>
            <person name="Silar P."/>
            <person name="Natvig D.O."/>
            <person name="Lalanne C."/>
            <person name="Gautier V."/>
            <person name="Ament-Velasquez S.L."/>
            <person name="Kruys A."/>
            <person name="Hutchinson M.I."/>
            <person name="Powell A.J."/>
            <person name="Barry K."/>
            <person name="Miller A.N."/>
            <person name="Grigoriev I.V."/>
            <person name="Debuchy R."/>
            <person name="Gladieux P."/>
            <person name="Hiltunen Thoren M."/>
            <person name="Johannesson H."/>
        </authorList>
    </citation>
    <scope>NUCLEOTIDE SEQUENCE</scope>
    <source>
        <strain evidence="2">CBS 314.62</strain>
    </source>
</reference>
<feature type="region of interest" description="Disordered" evidence="1">
    <location>
        <begin position="122"/>
        <end position="142"/>
    </location>
</feature>